<dbReference type="STRING" id="35608.A0A2U1L855"/>
<dbReference type="InterPro" id="IPR031061">
    <property type="entry name" value="HMGB_plant"/>
</dbReference>
<dbReference type="Gene3D" id="1.10.30.10">
    <property type="entry name" value="High mobility group box domain"/>
    <property type="match status" value="2"/>
</dbReference>
<dbReference type="InterPro" id="IPR009071">
    <property type="entry name" value="HMG_box_dom"/>
</dbReference>
<comment type="caution">
    <text evidence="7">The sequence shown here is derived from an EMBL/GenBank/DDBJ whole genome shotgun (WGS) entry which is preliminary data.</text>
</comment>
<accession>A0A2U1L855</accession>
<sequence length="79" mass="8683">MRGPKLIAVVAQKKLNTEPVKKITKAKVKKEKAPGAPKRPPSAFFVFMKVAKEGGAKWKAMSESEKAPYVEKAASKKEE</sequence>
<organism evidence="7 8">
    <name type="scientific">Artemisia annua</name>
    <name type="common">Sweet wormwood</name>
    <dbReference type="NCBI Taxonomy" id="35608"/>
    <lineage>
        <taxon>Eukaryota</taxon>
        <taxon>Viridiplantae</taxon>
        <taxon>Streptophyta</taxon>
        <taxon>Embryophyta</taxon>
        <taxon>Tracheophyta</taxon>
        <taxon>Spermatophyta</taxon>
        <taxon>Magnoliopsida</taxon>
        <taxon>eudicotyledons</taxon>
        <taxon>Gunneridae</taxon>
        <taxon>Pentapetalae</taxon>
        <taxon>asterids</taxon>
        <taxon>campanulids</taxon>
        <taxon>Asterales</taxon>
        <taxon>Asteraceae</taxon>
        <taxon>Asteroideae</taxon>
        <taxon>Anthemideae</taxon>
        <taxon>Artemisiinae</taxon>
        <taxon>Artemisia</taxon>
    </lineage>
</organism>
<dbReference type="GO" id="GO:0005634">
    <property type="term" value="C:nucleus"/>
    <property type="evidence" value="ECO:0007669"/>
    <property type="project" value="UniProtKB-SubCell"/>
</dbReference>
<dbReference type="GO" id="GO:0006325">
    <property type="term" value="P:chromatin organization"/>
    <property type="evidence" value="ECO:0007669"/>
    <property type="project" value="UniProtKB-ARBA"/>
</dbReference>
<dbReference type="Pfam" id="PF00505">
    <property type="entry name" value="HMG_box"/>
    <property type="match status" value="1"/>
</dbReference>
<dbReference type="EMBL" id="PKPP01010927">
    <property type="protein sequence ID" value="PWA45131.1"/>
    <property type="molecule type" value="Genomic_DNA"/>
</dbReference>
<dbReference type="GO" id="GO:0003682">
    <property type="term" value="F:chromatin binding"/>
    <property type="evidence" value="ECO:0007669"/>
    <property type="project" value="UniProtKB-ARBA"/>
</dbReference>
<evidence type="ECO:0000256" key="1">
    <source>
        <dbReference type="ARBA" id="ARBA00004123"/>
    </source>
</evidence>
<evidence type="ECO:0000313" key="7">
    <source>
        <dbReference type="EMBL" id="PWA45131.1"/>
    </source>
</evidence>
<dbReference type="InterPro" id="IPR036910">
    <property type="entry name" value="HMG_box_dom_sf"/>
</dbReference>
<feature type="DNA-binding region" description="HMG box" evidence="5">
    <location>
        <begin position="37"/>
        <end position="79"/>
    </location>
</feature>
<dbReference type="GO" id="GO:0030527">
    <property type="term" value="F:structural constituent of chromatin"/>
    <property type="evidence" value="ECO:0007669"/>
    <property type="project" value="UniProtKB-ARBA"/>
</dbReference>
<evidence type="ECO:0000256" key="4">
    <source>
        <dbReference type="ARBA" id="ARBA00023242"/>
    </source>
</evidence>
<evidence type="ECO:0000259" key="6">
    <source>
        <dbReference type="PROSITE" id="PS50118"/>
    </source>
</evidence>
<dbReference type="Proteomes" id="UP000245207">
    <property type="component" value="Unassembled WGS sequence"/>
</dbReference>
<dbReference type="SUPFAM" id="SSF47095">
    <property type="entry name" value="HMG-box"/>
    <property type="match status" value="1"/>
</dbReference>
<evidence type="ECO:0000256" key="2">
    <source>
        <dbReference type="ARBA" id="ARBA00008774"/>
    </source>
</evidence>
<dbReference type="PROSITE" id="PS50118">
    <property type="entry name" value="HMG_BOX_2"/>
    <property type="match status" value="1"/>
</dbReference>
<dbReference type="PANTHER" id="PTHR46261">
    <property type="entry name" value="HIGH MOBILITY GROUP B PROTEIN 4-RELATED"/>
    <property type="match status" value="1"/>
</dbReference>
<proteinExistence type="inferred from homology"/>
<feature type="domain" description="HMG box" evidence="6">
    <location>
        <begin position="37"/>
        <end position="79"/>
    </location>
</feature>
<keyword evidence="3 5" id="KW-0238">DNA-binding</keyword>
<dbReference type="OrthoDB" id="1919336at2759"/>
<comment type="subcellular location">
    <subcellularLocation>
        <location evidence="1">Nucleus</location>
    </subcellularLocation>
</comment>
<dbReference type="PANTHER" id="PTHR46261:SF35">
    <property type="entry name" value="HIGH MOBILITY GROUP B PROTEIN 4-RELATED"/>
    <property type="match status" value="1"/>
</dbReference>
<protein>
    <recommendedName>
        <fullName evidence="6">HMG box domain-containing protein</fullName>
    </recommendedName>
</protein>
<keyword evidence="8" id="KW-1185">Reference proteome</keyword>
<evidence type="ECO:0000313" key="8">
    <source>
        <dbReference type="Proteomes" id="UP000245207"/>
    </source>
</evidence>
<keyword evidence="4 5" id="KW-0539">Nucleus</keyword>
<reference evidence="7 8" key="1">
    <citation type="journal article" date="2018" name="Mol. Plant">
        <title>The genome of Artemisia annua provides insight into the evolution of Asteraceae family and artemisinin biosynthesis.</title>
        <authorList>
            <person name="Shen Q."/>
            <person name="Zhang L."/>
            <person name="Liao Z."/>
            <person name="Wang S."/>
            <person name="Yan T."/>
            <person name="Shi P."/>
            <person name="Liu M."/>
            <person name="Fu X."/>
            <person name="Pan Q."/>
            <person name="Wang Y."/>
            <person name="Lv Z."/>
            <person name="Lu X."/>
            <person name="Zhang F."/>
            <person name="Jiang W."/>
            <person name="Ma Y."/>
            <person name="Chen M."/>
            <person name="Hao X."/>
            <person name="Li L."/>
            <person name="Tang Y."/>
            <person name="Lv G."/>
            <person name="Zhou Y."/>
            <person name="Sun X."/>
            <person name="Brodelius P.E."/>
            <person name="Rose J.K.C."/>
            <person name="Tang K."/>
        </authorList>
    </citation>
    <scope>NUCLEOTIDE SEQUENCE [LARGE SCALE GENOMIC DNA]</scope>
    <source>
        <strain evidence="8">cv. Huhao1</strain>
        <tissue evidence="7">Leaf</tissue>
    </source>
</reference>
<comment type="similarity">
    <text evidence="2">Belongs to the HMGB family.</text>
</comment>
<name>A0A2U1L855_ARTAN</name>
<gene>
    <name evidence="7" type="ORF">CTI12_AA520330</name>
</gene>
<dbReference type="GO" id="GO:0003677">
    <property type="term" value="F:DNA binding"/>
    <property type="evidence" value="ECO:0007669"/>
    <property type="project" value="UniProtKB-UniRule"/>
</dbReference>
<dbReference type="GO" id="GO:0000785">
    <property type="term" value="C:chromatin"/>
    <property type="evidence" value="ECO:0007669"/>
    <property type="project" value="UniProtKB-ARBA"/>
</dbReference>
<dbReference type="AlphaFoldDB" id="A0A2U1L855"/>
<evidence type="ECO:0000256" key="3">
    <source>
        <dbReference type="ARBA" id="ARBA00023125"/>
    </source>
</evidence>
<evidence type="ECO:0000256" key="5">
    <source>
        <dbReference type="PROSITE-ProRule" id="PRU00267"/>
    </source>
</evidence>